<feature type="non-terminal residue" evidence="1">
    <location>
        <position position="48"/>
    </location>
</feature>
<proteinExistence type="predicted"/>
<dbReference type="AlphaFoldDB" id="A0A1Q9BW68"/>
<evidence type="ECO:0000313" key="1">
    <source>
        <dbReference type="EMBL" id="OLP74937.1"/>
    </source>
</evidence>
<sequence length="48" mass="5259">MQSADFAKFPGDTITKGYDELHFGVLLFRLVADACSALPTKIEPTVED</sequence>
<name>A0A1Q9BW68_SYMMI</name>
<accession>A0A1Q9BW68</accession>
<comment type="caution">
    <text evidence="1">The sequence shown here is derived from an EMBL/GenBank/DDBJ whole genome shotgun (WGS) entry which is preliminary data.</text>
</comment>
<organism evidence="1 2">
    <name type="scientific">Symbiodinium microadriaticum</name>
    <name type="common">Dinoflagellate</name>
    <name type="synonym">Zooxanthella microadriatica</name>
    <dbReference type="NCBI Taxonomy" id="2951"/>
    <lineage>
        <taxon>Eukaryota</taxon>
        <taxon>Sar</taxon>
        <taxon>Alveolata</taxon>
        <taxon>Dinophyceae</taxon>
        <taxon>Suessiales</taxon>
        <taxon>Symbiodiniaceae</taxon>
        <taxon>Symbiodinium</taxon>
    </lineage>
</organism>
<keyword evidence="2" id="KW-1185">Reference proteome</keyword>
<gene>
    <name evidence="1" type="ORF">AK812_SmicGene45365</name>
</gene>
<protein>
    <submittedName>
        <fullName evidence="1">Uncharacterized protein</fullName>
    </submittedName>
</protein>
<evidence type="ECO:0000313" key="2">
    <source>
        <dbReference type="Proteomes" id="UP000186817"/>
    </source>
</evidence>
<dbReference type="Proteomes" id="UP000186817">
    <property type="component" value="Unassembled WGS sequence"/>
</dbReference>
<dbReference type="EMBL" id="LSRX01003000">
    <property type="protein sequence ID" value="OLP74937.1"/>
    <property type="molecule type" value="Genomic_DNA"/>
</dbReference>
<reference evidence="1 2" key="1">
    <citation type="submission" date="2016-02" db="EMBL/GenBank/DDBJ databases">
        <title>Genome analysis of coral dinoflagellate symbionts highlights evolutionary adaptations to a symbiotic lifestyle.</title>
        <authorList>
            <person name="Aranda M."/>
            <person name="Li Y."/>
            <person name="Liew Y.J."/>
            <person name="Baumgarten S."/>
            <person name="Simakov O."/>
            <person name="Wilson M."/>
            <person name="Piel J."/>
            <person name="Ashoor H."/>
            <person name="Bougouffa S."/>
            <person name="Bajic V.B."/>
            <person name="Ryu T."/>
            <person name="Ravasi T."/>
            <person name="Bayer T."/>
            <person name="Micklem G."/>
            <person name="Kim H."/>
            <person name="Bhak J."/>
            <person name="Lajeunesse T.C."/>
            <person name="Voolstra C.R."/>
        </authorList>
    </citation>
    <scope>NUCLEOTIDE SEQUENCE [LARGE SCALE GENOMIC DNA]</scope>
    <source>
        <strain evidence="1 2">CCMP2467</strain>
    </source>
</reference>